<protein>
    <recommendedName>
        <fullName evidence="12">DNA primase</fullName>
        <ecNumber evidence="12">2.7.7.101</ecNumber>
    </recommendedName>
</protein>
<evidence type="ECO:0000256" key="8">
    <source>
        <dbReference type="ARBA" id="ARBA00022833"/>
    </source>
</evidence>
<evidence type="ECO:0000256" key="10">
    <source>
        <dbReference type="ARBA" id="ARBA00023125"/>
    </source>
</evidence>
<keyword evidence="7" id="KW-0863">Zinc-finger</keyword>
<evidence type="ECO:0000256" key="7">
    <source>
        <dbReference type="ARBA" id="ARBA00022771"/>
    </source>
</evidence>
<evidence type="ECO:0000256" key="5">
    <source>
        <dbReference type="ARBA" id="ARBA00022705"/>
    </source>
</evidence>
<evidence type="ECO:0000256" key="3">
    <source>
        <dbReference type="ARBA" id="ARBA00022679"/>
    </source>
</evidence>
<keyword evidence="3 12" id="KW-0808">Transferase</keyword>
<evidence type="ECO:0000256" key="4">
    <source>
        <dbReference type="ARBA" id="ARBA00022695"/>
    </source>
</evidence>
<dbReference type="GO" id="GO:0000428">
    <property type="term" value="C:DNA-directed RNA polymerase complex"/>
    <property type="evidence" value="ECO:0007669"/>
    <property type="project" value="UniProtKB-KW"/>
</dbReference>
<dbReference type="GO" id="GO:0008270">
    <property type="term" value="F:zinc ion binding"/>
    <property type="evidence" value="ECO:0007669"/>
    <property type="project" value="UniProtKB-KW"/>
</dbReference>
<comment type="similarity">
    <text evidence="12">Belongs to the DnaG primase family.</text>
</comment>
<dbReference type="InterPro" id="IPR037068">
    <property type="entry name" value="DNA_primase_core_N_sf"/>
</dbReference>
<comment type="subunit">
    <text evidence="12">Monomer. Interacts with DnaB.</text>
</comment>
<feature type="region of interest" description="Disordered" evidence="13">
    <location>
        <begin position="1038"/>
        <end position="1064"/>
    </location>
</feature>
<gene>
    <name evidence="12" type="primary">dnaG</name>
    <name evidence="15" type="ORF">SAMN04488034_10922</name>
</gene>
<keyword evidence="16" id="KW-1185">Reference proteome</keyword>
<dbReference type="InterPro" id="IPR034151">
    <property type="entry name" value="TOPRIM_DnaG_bac"/>
</dbReference>
<keyword evidence="11 12" id="KW-0804">Transcription</keyword>
<dbReference type="NCBIfam" id="TIGR01391">
    <property type="entry name" value="dnaG"/>
    <property type="match status" value="1"/>
</dbReference>
<evidence type="ECO:0000256" key="2">
    <source>
        <dbReference type="ARBA" id="ARBA00022515"/>
    </source>
</evidence>
<name>A0A1H5P5Z1_9FLAO</name>
<dbReference type="CDD" id="cd03364">
    <property type="entry name" value="TOPRIM_DnaG_primases"/>
    <property type="match status" value="1"/>
</dbReference>
<dbReference type="SMART" id="SM00493">
    <property type="entry name" value="TOPRIM"/>
    <property type="match status" value="1"/>
</dbReference>
<dbReference type="InterPro" id="IPR002694">
    <property type="entry name" value="Znf_CHC2"/>
</dbReference>
<comment type="caution">
    <text evidence="12">Lacks conserved residue(s) required for the propagation of feature annotation.</text>
</comment>
<keyword evidence="5 12" id="KW-0235">DNA replication</keyword>
<dbReference type="InterPro" id="IPR050219">
    <property type="entry name" value="DnaG_primase"/>
</dbReference>
<evidence type="ECO:0000256" key="12">
    <source>
        <dbReference type="HAMAP-Rule" id="MF_00974"/>
    </source>
</evidence>
<dbReference type="Proteomes" id="UP000199448">
    <property type="component" value="Unassembled WGS sequence"/>
</dbReference>
<dbReference type="SUPFAM" id="SSF57783">
    <property type="entry name" value="Zinc beta-ribbon"/>
    <property type="match status" value="1"/>
</dbReference>
<dbReference type="PANTHER" id="PTHR30313:SF2">
    <property type="entry name" value="DNA PRIMASE"/>
    <property type="match status" value="1"/>
</dbReference>
<dbReference type="EC" id="2.7.7.101" evidence="12"/>
<sequence>MNYIKKENIEKITESSDLLEIISEFVDLKKQGANYVGLSPFTNEKTPSFTVSPSKGIWKDYSSDKGGNNPVSFLMEMKNLSYPEAIEWLARKSGIPLEYDTENVREEIIQEKHKLQELYSLLESVIKEYEKAFWNLPEDHPAKLEIFDKRKYSPEVVRKYRIGYAPGGKYIYDKCVSSGRKHDGIELGIINENYDKYSNRVIFPLLDSKGFNAFPIGLAGRKLDDHSKYPKWINSKESAVYKKNSFWYGLSTARESITKSGEVWLVEGYNDVIAWQENGIRNTIASCGTSISARQIAVLKKLCEKIVFCFDPDSAGRKAMLKYVPEFIQNGFRVQVVFLSPALDPDEFVRFWSSSVKKYGLKELGVNSQYRDDGFKFLMEECFKGKDSVDVAKETKVLAEIIAKIEDDAMREIYTDWLSKESGVKLPQVRGFIKNHEAKNKTTLLTKDEGLYRLPSVVSAPLEELLPTIEKYQLFTANKQVWIQQKGEPPYSFRSVSNFHIEIIQHMQDEKFPMKLVRLKNVHGLERIFDMQSSDINSLTTFENAVTAHGNFRWKGNRADHELLKTYLFDNMGTGRKIEVLGWQPEGFWVWNNLVSCPSQSSITIDENGVFEKENVSFYVPSANNIYRSNLYKYEAQKKVLSLKAPVTFQNFTSQVIKVHREHGMMGILFSIASIFQDIVVAELNMFPMLFLYGPASSGKDQLADVCQSFFGHPQTAINLEGGVSTIKAQVREFAQFSNTISHLSEYKNGDAKLDGVLKGLWDRRGYKRGNIDSHVGTDSIPILSSVLMTGNYAPDQEALITRFIWEFMEKTVFSNEETEEYEKLNDMTKSGISSFTDHFLQHRLLVEKSFKQNFRLFHMSLKEIKPEANSRMLSNLSVLGAFYQIFKDLIPFTFSHEEMMTHFGKTIDKQMNKMDSASIINRWWDCFLASMRGSHSDQLKEGQDFKLTGNQLYFNFTNCYNRVSRQWFIQYRDNAPAKGVMIDSLKKDKAWIDAISSVRLAPGRESRNTSAYLVDINAISVKDEIKFAIDHQRKENNLFGNPFSDEEPRENKKDDEELDDLPF</sequence>
<keyword evidence="2 12" id="KW-0639">Primosome</keyword>
<dbReference type="AlphaFoldDB" id="A0A1H5P5Z1"/>
<dbReference type="GO" id="GO:0003677">
    <property type="term" value="F:DNA binding"/>
    <property type="evidence" value="ECO:0007669"/>
    <property type="project" value="UniProtKB-KW"/>
</dbReference>
<evidence type="ECO:0000256" key="6">
    <source>
        <dbReference type="ARBA" id="ARBA00022723"/>
    </source>
</evidence>
<evidence type="ECO:0000256" key="11">
    <source>
        <dbReference type="ARBA" id="ARBA00023163"/>
    </source>
</evidence>
<comment type="catalytic activity">
    <reaction evidence="12">
        <text>ssDNA + n NTP = ssDNA/pppN(pN)n-1 hybrid + (n-1) diphosphate.</text>
        <dbReference type="EC" id="2.7.7.101"/>
    </reaction>
</comment>
<dbReference type="Pfam" id="PF08275">
    <property type="entry name" value="DNAG_N"/>
    <property type="match status" value="1"/>
</dbReference>
<dbReference type="RefSeq" id="WP_143019326.1">
    <property type="nucleotide sequence ID" value="NZ_FNGG01000009.1"/>
</dbReference>
<dbReference type="Gene3D" id="3.90.980.10">
    <property type="entry name" value="DNA primase, catalytic core, N-terminal domain"/>
    <property type="match status" value="1"/>
</dbReference>
<dbReference type="InterPro" id="IPR006171">
    <property type="entry name" value="TOPRIM_dom"/>
</dbReference>
<accession>A0A1H5P5Z1</accession>
<dbReference type="InterPro" id="IPR006295">
    <property type="entry name" value="DNA_primase_DnaG"/>
</dbReference>
<evidence type="ECO:0000259" key="14">
    <source>
        <dbReference type="PROSITE" id="PS50880"/>
    </source>
</evidence>
<dbReference type="GO" id="GO:0006269">
    <property type="term" value="P:DNA replication, synthesis of primer"/>
    <property type="evidence" value="ECO:0007669"/>
    <property type="project" value="UniProtKB-UniRule"/>
</dbReference>
<dbReference type="Pfam" id="PF13155">
    <property type="entry name" value="Toprim_2"/>
    <property type="match status" value="1"/>
</dbReference>
<dbReference type="SMART" id="SM00400">
    <property type="entry name" value="ZnF_CHCC"/>
    <property type="match status" value="1"/>
</dbReference>
<reference evidence="15 16" key="1">
    <citation type="submission" date="2016-10" db="EMBL/GenBank/DDBJ databases">
        <authorList>
            <person name="de Groot N.N."/>
        </authorList>
    </citation>
    <scope>NUCLEOTIDE SEQUENCE [LARGE SCALE GENOMIC DNA]</scope>
    <source>
        <strain evidence="15 16">DSM 23553</strain>
    </source>
</reference>
<keyword evidence="1 12" id="KW-0240">DNA-directed RNA polymerase</keyword>
<dbReference type="Gene3D" id="3.90.580.10">
    <property type="entry name" value="Zinc finger, CHC2-type domain"/>
    <property type="match status" value="1"/>
</dbReference>
<dbReference type="GO" id="GO:0003899">
    <property type="term" value="F:DNA-directed RNA polymerase activity"/>
    <property type="evidence" value="ECO:0007669"/>
    <property type="project" value="UniProtKB-UniRule"/>
</dbReference>
<dbReference type="GO" id="GO:1990077">
    <property type="term" value="C:primosome complex"/>
    <property type="evidence" value="ECO:0007669"/>
    <property type="project" value="UniProtKB-KW"/>
</dbReference>
<dbReference type="InterPro" id="IPR030846">
    <property type="entry name" value="DnaG_bac"/>
</dbReference>
<feature type="domain" description="Toprim" evidence="14">
    <location>
        <begin position="261"/>
        <end position="342"/>
    </location>
</feature>
<evidence type="ECO:0000313" key="16">
    <source>
        <dbReference type="Proteomes" id="UP000199448"/>
    </source>
</evidence>
<dbReference type="OrthoDB" id="9803773at2"/>
<evidence type="ECO:0000256" key="9">
    <source>
        <dbReference type="ARBA" id="ARBA00022842"/>
    </source>
</evidence>
<dbReference type="HAMAP" id="MF_00974">
    <property type="entry name" value="DNA_primase_DnaG"/>
    <property type="match status" value="1"/>
</dbReference>
<proteinExistence type="inferred from homology"/>
<comment type="function">
    <text evidence="12">RNA polymerase that catalyzes the synthesis of short RNA molecules used as primers for DNA polymerase during DNA replication.</text>
</comment>
<dbReference type="Gene3D" id="3.40.1360.10">
    <property type="match status" value="1"/>
</dbReference>
<keyword evidence="9" id="KW-0460">Magnesium</keyword>
<keyword evidence="8" id="KW-0862">Zinc</keyword>
<keyword evidence="4 12" id="KW-0548">Nucleotidyltransferase</keyword>
<dbReference type="InterPro" id="IPR013264">
    <property type="entry name" value="DNAG_N"/>
</dbReference>
<dbReference type="PROSITE" id="PS50880">
    <property type="entry name" value="TOPRIM"/>
    <property type="match status" value="1"/>
</dbReference>
<evidence type="ECO:0000256" key="13">
    <source>
        <dbReference type="SAM" id="MobiDB-lite"/>
    </source>
</evidence>
<keyword evidence="6" id="KW-0479">Metal-binding</keyword>
<dbReference type="SUPFAM" id="SSF56731">
    <property type="entry name" value="DNA primase core"/>
    <property type="match status" value="1"/>
</dbReference>
<keyword evidence="10 12" id="KW-0238">DNA-binding</keyword>
<dbReference type="EMBL" id="FNUG01000009">
    <property type="protein sequence ID" value="SEF09014.1"/>
    <property type="molecule type" value="Genomic_DNA"/>
</dbReference>
<dbReference type="PANTHER" id="PTHR30313">
    <property type="entry name" value="DNA PRIMASE"/>
    <property type="match status" value="1"/>
</dbReference>
<dbReference type="InterPro" id="IPR036977">
    <property type="entry name" value="DNA_primase_Znf_CHC2"/>
</dbReference>
<dbReference type="GO" id="GO:0005737">
    <property type="term" value="C:cytoplasm"/>
    <property type="evidence" value="ECO:0007669"/>
    <property type="project" value="TreeGrafter"/>
</dbReference>
<evidence type="ECO:0000313" key="15">
    <source>
        <dbReference type="EMBL" id="SEF09014.1"/>
    </source>
</evidence>
<organism evidence="15 16">
    <name type="scientific">Salinimicrobium catena</name>
    <dbReference type="NCBI Taxonomy" id="390640"/>
    <lineage>
        <taxon>Bacteria</taxon>
        <taxon>Pseudomonadati</taxon>
        <taxon>Bacteroidota</taxon>
        <taxon>Flavobacteriia</taxon>
        <taxon>Flavobacteriales</taxon>
        <taxon>Flavobacteriaceae</taxon>
        <taxon>Salinimicrobium</taxon>
    </lineage>
</organism>
<dbReference type="Pfam" id="PF01807">
    <property type="entry name" value="Zn_ribbon_DnaG"/>
    <property type="match status" value="1"/>
</dbReference>
<evidence type="ECO:0000256" key="1">
    <source>
        <dbReference type="ARBA" id="ARBA00022478"/>
    </source>
</evidence>
<dbReference type="STRING" id="390640.SAMN04488034_10922"/>